<organism evidence="1 2">
    <name type="scientific">Halosquirtibacter laminarini</name>
    <dbReference type="NCBI Taxonomy" id="3374600"/>
    <lineage>
        <taxon>Bacteria</taxon>
        <taxon>Pseudomonadati</taxon>
        <taxon>Bacteroidota</taxon>
        <taxon>Bacteroidia</taxon>
        <taxon>Marinilabiliales</taxon>
        <taxon>Prolixibacteraceae</taxon>
        <taxon>Halosquirtibacter</taxon>
    </lineage>
</organism>
<protein>
    <submittedName>
        <fullName evidence="1">TonB-dependent receptor</fullName>
    </submittedName>
</protein>
<reference evidence="1" key="1">
    <citation type="submission" date="2021-08" db="EMBL/GenBank/DDBJ databases">
        <title>Novel anaerobic bacterium isolated from sea squirt in East Sea, Republic of Korea.</title>
        <authorList>
            <person name="Nguyen T.H."/>
            <person name="Li Z."/>
            <person name="Lee Y.-J."/>
            <person name="Ko J."/>
            <person name="Kim S.-G."/>
        </authorList>
    </citation>
    <scope>NUCLEOTIDE SEQUENCE</scope>
    <source>
        <strain evidence="1">KCTC 25031</strain>
    </source>
</reference>
<keyword evidence="1" id="KW-0675">Receptor</keyword>
<evidence type="ECO:0000313" key="2">
    <source>
        <dbReference type="Proteomes" id="UP000826212"/>
    </source>
</evidence>
<name>A0AC61NE11_9BACT</name>
<gene>
    <name evidence="1" type="ORF">K4L44_14570</name>
</gene>
<sequence>MKSVFLTILTILTMVPALYAQKNITIISQEDQKGIPFATLYNADNQQGFVTDKEGVITLPTNTENSKLQVASIGFETQIVWVKNLKSTDQIVLKPSHLKIDEVVVSGSTPVLQKQEVMNVALLKMKDASIQNSLSETIASIPGVTQVTTGAAIGKPTIRGLSGTRIATYTHGIRLENQQWGAEHGLGVDATGIENIEVIKGPASLLYGSDALGGVLYLVDDRFVSSDTMKVEVGSSYNANTRGIDSYGKAYWSGEKWSFNLSGSQRNHEDYTDGNGNVVNNTRFNTYDVTGKIGYRSKKWSSSLTYDHLYEQYGINEDGATGGERGREMTAPYQPIRTDVVSSENIFYLPTSKIKLNLGYVLNHRQEIEGEEEHEHGHEAEEEHHEEEHEGEHHEDEEHVGLDMKLQTYTYNAQWVKSYGGVNEWIIGSQGMYQNNENLSEETLIPNTITKNIGLFSTYHWGVSDRVSLLGGLRYDVQHMDSKLDDGTHQQRTDGAATLSAGVHWSPSDNMSIKTNFSSGYRAPNIYELASNGSHPSANRYEIGNPNLEKEQAYQFDVAVSQQNDHFGWYANPFVNRIQDYIYLTPTGQEKEGLPVYQYEQSNATLWGGEAGIHYHPHSMHWLHFNSDLSMVYSKDDEGDYIALTPATSINNKLAFDIPTKSTVELNLFVAYNYTFKQDRVAAYETPTDGYGLVNLGAKGTIHWLHRDFQLDLSVNNLFDKAYTSHLSRYKDLGLLNMGRSVQLGLKIPIF</sequence>
<proteinExistence type="predicted"/>
<dbReference type="EMBL" id="CP081303">
    <property type="protein sequence ID" value="QZE13769.1"/>
    <property type="molecule type" value="Genomic_DNA"/>
</dbReference>
<accession>A0AC61NE11</accession>
<dbReference type="Proteomes" id="UP000826212">
    <property type="component" value="Chromosome"/>
</dbReference>
<evidence type="ECO:0000313" key="1">
    <source>
        <dbReference type="EMBL" id="QZE13769.1"/>
    </source>
</evidence>
<keyword evidence="2" id="KW-1185">Reference proteome</keyword>